<comment type="caution">
    <text evidence="1">The sequence shown here is derived from an EMBL/GenBank/DDBJ whole genome shotgun (WGS) entry which is preliminary data.</text>
</comment>
<proteinExistence type="predicted"/>
<reference evidence="1 2" key="1">
    <citation type="submission" date="2018-05" db="EMBL/GenBank/DDBJ databases">
        <title>Complete genome sequence of Flagellimonas aquimarina ECD12 isolated from seaweed Ecklonia cava.</title>
        <authorList>
            <person name="Choi S."/>
            <person name="Seong C."/>
        </authorList>
    </citation>
    <scope>NUCLEOTIDE SEQUENCE [LARGE SCALE GENOMIC DNA]</scope>
    <source>
        <strain evidence="1 2">ECD12</strain>
    </source>
</reference>
<accession>A0A316L165</accession>
<dbReference type="SUPFAM" id="SSF51126">
    <property type="entry name" value="Pectin lyase-like"/>
    <property type="match status" value="1"/>
</dbReference>
<dbReference type="EMBL" id="QGEG01000001">
    <property type="protein sequence ID" value="PWL40232.1"/>
    <property type="molecule type" value="Genomic_DNA"/>
</dbReference>
<evidence type="ECO:0000313" key="2">
    <source>
        <dbReference type="Proteomes" id="UP000245762"/>
    </source>
</evidence>
<dbReference type="OrthoDB" id="1521716at2"/>
<name>A0A316L165_9FLAO</name>
<keyword evidence="2" id="KW-1185">Reference proteome</keyword>
<dbReference type="InterPro" id="IPR011050">
    <property type="entry name" value="Pectin_lyase_fold/virulence"/>
</dbReference>
<sequence>MKNKFLFLGIAAALFIACESDDTSDIVINDNSITTTNNNSGGEEPPADTTVNLNGLYTADLTLDSAIDYVVTGPVLMASGTTLTIPAGMTVRAEPIGVNAYIAIQQGARINAVGTSSNPIVLTSNATSPSSGDWGGLVLCGRAPINSTPDGSEDIATSEVGALAFGGNTPTDNSGNVEYVRIEYAGGAIDGNAELNGLSVYGVGSGTTIDFVQIFEGSDDGFEFFGGTVNASHLVVVNAEDDSIDWTEGFIGTLTDVYVQHGNSHDKAFECDGYNTDFSNEGGYFSAPTVTNVTVVGDGTDDDDEAIRLRAGTQGTFTNVVINNYAEGFDLDGDAGDNPTGQGVLDDLLNIVDVTFNNVTVTLKNDTGAVFNEADVISGVGNGTGTDIATWGAGWTVGIN</sequence>
<evidence type="ECO:0000313" key="1">
    <source>
        <dbReference type="EMBL" id="PWL40232.1"/>
    </source>
</evidence>
<protein>
    <submittedName>
        <fullName evidence="1">Multidrug transporter</fullName>
    </submittedName>
</protein>
<dbReference type="PANTHER" id="PTHR41339">
    <property type="entry name" value="LIPL48"/>
    <property type="match status" value="1"/>
</dbReference>
<gene>
    <name evidence="1" type="ORF">DKG77_05250</name>
</gene>
<dbReference type="PROSITE" id="PS51257">
    <property type="entry name" value="PROKAR_LIPOPROTEIN"/>
    <property type="match status" value="1"/>
</dbReference>
<dbReference type="AlphaFoldDB" id="A0A316L165"/>
<dbReference type="Proteomes" id="UP000245762">
    <property type="component" value="Unassembled WGS sequence"/>
</dbReference>
<dbReference type="RefSeq" id="WP_109660865.1">
    <property type="nucleotide sequence ID" value="NZ_QGEG01000001.1"/>
</dbReference>
<organism evidence="1 2">
    <name type="scientific">Flagellimonas aquimarina</name>
    <dbReference type="NCBI Taxonomy" id="2201895"/>
    <lineage>
        <taxon>Bacteria</taxon>
        <taxon>Pseudomonadati</taxon>
        <taxon>Bacteroidota</taxon>
        <taxon>Flavobacteriia</taxon>
        <taxon>Flavobacteriales</taxon>
        <taxon>Flavobacteriaceae</taxon>
        <taxon>Flagellimonas</taxon>
    </lineage>
</organism>
<dbReference type="PANTHER" id="PTHR41339:SF1">
    <property type="entry name" value="SECRETED PROTEIN"/>
    <property type="match status" value="1"/>
</dbReference>